<accession>A0A4Q9Q384</accession>
<dbReference type="Proteomes" id="UP000292082">
    <property type="component" value="Unassembled WGS sequence"/>
</dbReference>
<organism evidence="1 2">
    <name type="scientific">Dichomitus squalens</name>
    <dbReference type="NCBI Taxonomy" id="114155"/>
    <lineage>
        <taxon>Eukaryota</taxon>
        <taxon>Fungi</taxon>
        <taxon>Dikarya</taxon>
        <taxon>Basidiomycota</taxon>
        <taxon>Agaricomycotina</taxon>
        <taxon>Agaricomycetes</taxon>
        <taxon>Polyporales</taxon>
        <taxon>Polyporaceae</taxon>
        <taxon>Dichomitus</taxon>
    </lineage>
</organism>
<keyword evidence="2" id="KW-1185">Reference proteome</keyword>
<evidence type="ECO:0008006" key="3">
    <source>
        <dbReference type="Google" id="ProtNLM"/>
    </source>
</evidence>
<gene>
    <name evidence="1" type="ORF">BD310DRAFT_812808</name>
</gene>
<evidence type="ECO:0000313" key="1">
    <source>
        <dbReference type="EMBL" id="TBU61609.1"/>
    </source>
</evidence>
<protein>
    <recommendedName>
        <fullName evidence="3">F-box domain-containing protein</fullName>
    </recommendedName>
</protein>
<dbReference type="AlphaFoldDB" id="A0A4Q9Q384"/>
<name>A0A4Q9Q384_9APHY</name>
<sequence>MARNPYFQLPHLALPWEVIENVIEQSRNESQVLYNVSTTCHQLRPRSLSLLVARVKLKSEGKVLAFCDFLRGKPYLQPLVRSLVVSPTDFAPVPLLSLLPGLGDIVLITHGYDDTRREERPTTCLNKSIPWYYKHGTRIETLHLYNLSFSTCCAFSRMLSAFTCVKDLTGMDLLIGTKEGSHPLQIQGSNQRLAERLALRVLTLDWDVEEAAVDLLLDLTRSTVERLLLTVQHSYKFVDPDAQLYSFSKAADWKQLQFLTLKLLFEPESMLAAIDFFDAFHPPHLQGVTCLLSSDLISVLYCINETEESELPFQELEQILLGFANPKISLAVDGPLHPRRQRFWTQELGQNFPTLLERNAFVVTSSSSSEFRKHSAIHENAIDCLLRGLRWP</sequence>
<reference evidence="1 2" key="1">
    <citation type="submission" date="2019-01" db="EMBL/GenBank/DDBJ databases">
        <title>Draft genome sequences of three monokaryotic isolates of the white-rot basidiomycete fungus Dichomitus squalens.</title>
        <authorList>
            <consortium name="DOE Joint Genome Institute"/>
            <person name="Lopez S.C."/>
            <person name="Andreopoulos B."/>
            <person name="Pangilinan J."/>
            <person name="Lipzen A."/>
            <person name="Riley R."/>
            <person name="Ahrendt S."/>
            <person name="Ng V."/>
            <person name="Barry K."/>
            <person name="Daum C."/>
            <person name="Grigoriev I.V."/>
            <person name="Hilden K.S."/>
            <person name="Makela M.R."/>
            <person name="de Vries R.P."/>
        </authorList>
    </citation>
    <scope>NUCLEOTIDE SEQUENCE [LARGE SCALE GENOMIC DNA]</scope>
    <source>
        <strain evidence="1 2">CBS 464.89</strain>
    </source>
</reference>
<dbReference type="EMBL" id="ML145097">
    <property type="protein sequence ID" value="TBU61609.1"/>
    <property type="molecule type" value="Genomic_DNA"/>
</dbReference>
<evidence type="ECO:0000313" key="2">
    <source>
        <dbReference type="Proteomes" id="UP000292082"/>
    </source>
</evidence>
<proteinExistence type="predicted"/>